<name>A0AA37IWX4_9FIRM</name>
<comment type="caution">
    <text evidence="4">The sequence shown here is derived from an EMBL/GenBank/DDBJ whole genome shotgun (WGS) entry which is preliminary data.</text>
</comment>
<dbReference type="Gene3D" id="3.40.720.10">
    <property type="entry name" value="Alkaline Phosphatase, subunit A"/>
    <property type="match status" value="1"/>
</dbReference>
<dbReference type="GO" id="GO:0046872">
    <property type="term" value="F:metal ion binding"/>
    <property type="evidence" value="ECO:0007669"/>
    <property type="project" value="UniProtKB-KW"/>
</dbReference>
<evidence type="ECO:0000256" key="2">
    <source>
        <dbReference type="ARBA" id="ARBA00022801"/>
    </source>
</evidence>
<accession>A0AA37IWX4</accession>
<protein>
    <submittedName>
        <fullName evidence="4">Sulfatase</fullName>
    </submittedName>
</protein>
<keyword evidence="5" id="KW-1185">Reference proteome</keyword>
<dbReference type="PANTHER" id="PTHR45953:SF1">
    <property type="entry name" value="IDURONATE 2-SULFATASE"/>
    <property type="match status" value="1"/>
</dbReference>
<dbReference type="RefSeq" id="WP_238315977.1">
    <property type="nucleotide sequence ID" value="NZ_BQKV01000018.1"/>
</dbReference>
<gene>
    <name evidence="4" type="ORF">JCM17207_04150</name>
</gene>
<dbReference type="Proteomes" id="UP001055185">
    <property type="component" value="Unassembled WGS sequence"/>
</dbReference>
<feature type="domain" description="Sulfatase N-terminal" evidence="3">
    <location>
        <begin position="5"/>
        <end position="363"/>
    </location>
</feature>
<dbReference type="EMBL" id="BQKV01000018">
    <property type="protein sequence ID" value="GJN63790.1"/>
    <property type="molecule type" value="Genomic_DNA"/>
</dbReference>
<dbReference type="Pfam" id="PF00884">
    <property type="entry name" value="Sulfatase"/>
    <property type="match status" value="1"/>
</dbReference>
<dbReference type="CDD" id="cd16150">
    <property type="entry name" value="sulfatase_like"/>
    <property type="match status" value="1"/>
</dbReference>
<dbReference type="GO" id="GO:0005737">
    <property type="term" value="C:cytoplasm"/>
    <property type="evidence" value="ECO:0007669"/>
    <property type="project" value="TreeGrafter"/>
</dbReference>
<reference evidence="4" key="1">
    <citation type="journal article" date="2022" name="Int. J. Syst. Evol. Microbiol.">
        <title>Genome-based, phenotypic and chemotaxonomic classification of Faecalibacterium strains: proposal of three novel species Faecalibacterium duncaniae sp. nov., Faecalibacterium hattorii sp. nov. and Faecalibacterium gallinarum sp. nov. .</title>
        <authorList>
            <person name="Sakamoto M."/>
            <person name="Sakurai N."/>
            <person name="Tanno H."/>
            <person name="Iino T."/>
            <person name="Ohkuma M."/>
            <person name="Endo A."/>
        </authorList>
    </citation>
    <scope>NUCLEOTIDE SEQUENCE</scope>
    <source>
        <strain evidence="4">JCM 17207</strain>
    </source>
</reference>
<dbReference type="InterPro" id="IPR000917">
    <property type="entry name" value="Sulfatase_N"/>
</dbReference>
<dbReference type="SUPFAM" id="SSF53649">
    <property type="entry name" value="Alkaline phosphatase-like"/>
    <property type="match status" value="1"/>
</dbReference>
<evidence type="ECO:0000313" key="5">
    <source>
        <dbReference type="Proteomes" id="UP001055185"/>
    </source>
</evidence>
<dbReference type="AlphaFoldDB" id="A0AA37IWX4"/>
<keyword evidence="2" id="KW-0378">Hydrolase</keyword>
<keyword evidence="1" id="KW-0479">Metal-binding</keyword>
<evidence type="ECO:0000313" key="4">
    <source>
        <dbReference type="EMBL" id="GJN63790.1"/>
    </source>
</evidence>
<organism evidence="4 5">
    <name type="scientific">Faecalibacterium gallinarum</name>
    <dbReference type="NCBI Taxonomy" id="2903556"/>
    <lineage>
        <taxon>Bacteria</taxon>
        <taxon>Bacillati</taxon>
        <taxon>Bacillota</taxon>
        <taxon>Clostridia</taxon>
        <taxon>Eubacteriales</taxon>
        <taxon>Oscillospiraceae</taxon>
        <taxon>Faecalibacterium</taxon>
    </lineage>
</organism>
<dbReference type="PANTHER" id="PTHR45953">
    <property type="entry name" value="IDURONATE 2-SULFATASE"/>
    <property type="match status" value="1"/>
</dbReference>
<proteinExistence type="predicted"/>
<evidence type="ECO:0000256" key="1">
    <source>
        <dbReference type="ARBA" id="ARBA00022723"/>
    </source>
</evidence>
<dbReference type="GO" id="GO:0004423">
    <property type="term" value="F:iduronate-2-sulfatase activity"/>
    <property type="evidence" value="ECO:0007669"/>
    <property type="project" value="TreeGrafter"/>
</dbReference>
<dbReference type="InterPro" id="IPR017850">
    <property type="entry name" value="Alkaline_phosphatase_core_sf"/>
</dbReference>
<sequence>MVKKPNILWFVADQMRWDSMAHAGNPAASTPNLDALAQEGVSFDNAYCQNPVCVPSRCSFLTGLYPHTTGHRTMHYLMRRDEPNLLKTMKQNGYEVVWIGRNDVIPSSWAKTDYCDKFFDGSDLVEKSAVEGGKVHFGAGMESARPECVPVMQGVDNRYSFYLGRFPEHSLDESFDWNCVNAALAYLEERSRQPDAKPFFLYCTLSFPHPPYGCEEPWYSLIDRDKLPPRRPDVETLEGKAEILRDIRAKQDLQNWEEKQYNEVRAVYLGMVARFDHQLGLVREKLKETGVYDDTSIFVFSDHGDLTGDYGIEEKCQNSFEDPLTNVPLVVKPAAGTPVCRGRNPALVQLLDLPATVYEMAGVTPDYIQFGQSLCQTIATGGAHRDAVFCEGGRIKGETQAMEPLHGPESPYWPRISTQHESDAAHTKGCMIRMGQLKYILRLYEADQLYDLEKDPMELHNCIDDPAYAQPLAEMKNRMLRFYMETGDFVPSQMDKR</sequence>
<evidence type="ECO:0000259" key="3">
    <source>
        <dbReference type="Pfam" id="PF00884"/>
    </source>
</evidence>